<protein>
    <submittedName>
        <fullName evidence="4">NAD-dependent epimerase/dehydratase family protein</fullName>
    </submittedName>
</protein>
<dbReference type="SMART" id="SM00822">
    <property type="entry name" value="PKS_KR"/>
    <property type="match status" value="1"/>
</dbReference>
<dbReference type="RefSeq" id="WP_418160931.1">
    <property type="nucleotide sequence ID" value="NZ_JBBLZC010000021.1"/>
</dbReference>
<comment type="caution">
    <text evidence="4">The sequence shown here is derived from an EMBL/GenBank/DDBJ whole genome shotgun (WGS) entry which is preliminary data.</text>
</comment>
<evidence type="ECO:0000313" key="5">
    <source>
        <dbReference type="Proteomes" id="UP001375743"/>
    </source>
</evidence>
<reference evidence="4 5" key="1">
    <citation type="submission" date="2024-01" db="EMBL/GenBank/DDBJ databases">
        <title>Multi-omics insights into the function and evolution of sodium benzoate biodegradation pathways in Benzoatithermus flavus gen. nov., sp. nov. from hot spring.</title>
        <authorList>
            <person name="Hu C.-J."/>
            <person name="Li W.-J."/>
        </authorList>
    </citation>
    <scope>NUCLEOTIDE SEQUENCE [LARGE SCALE GENOMIC DNA]</scope>
    <source>
        <strain evidence="4 5">SYSU G07066</strain>
    </source>
</reference>
<dbReference type="EMBL" id="JBBLZC010000021">
    <property type="protein sequence ID" value="MEK0085084.1"/>
    <property type="molecule type" value="Genomic_DNA"/>
</dbReference>
<proteinExistence type="inferred from homology"/>
<accession>A0ABU8XVW8</accession>
<feature type="domain" description="Ketoreductase" evidence="3">
    <location>
        <begin position="1"/>
        <end position="171"/>
    </location>
</feature>
<dbReference type="InterPro" id="IPR001509">
    <property type="entry name" value="Epimerase_deHydtase"/>
</dbReference>
<gene>
    <name evidence="4" type="ORF">U1T56_18180</name>
</gene>
<dbReference type="Gene3D" id="3.40.50.720">
    <property type="entry name" value="NAD(P)-binding Rossmann-like Domain"/>
    <property type="match status" value="1"/>
</dbReference>
<evidence type="ECO:0000256" key="2">
    <source>
        <dbReference type="ARBA" id="ARBA00007637"/>
    </source>
</evidence>
<dbReference type="PANTHER" id="PTHR43000">
    <property type="entry name" value="DTDP-D-GLUCOSE 4,6-DEHYDRATASE-RELATED"/>
    <property type="match status" value="1"/>
</dbReference>
<name>A0ABU8XVW8_9PROT</name>
<comment type="similarity">
    <text evidence="2">Belongs to the NAD(P)-dependent epimerase/dehydratase family.</text>
</comment>
<comment type="pathway">
    <text evidence="1">Bacterial outer membrane biogenesis; LPS O-antigen biosynthesis.</text>
</comment>
<dbReference type="Pfam" id="PF01370">
    <property type="entry name" value="Epimerase"/>
    <property type="match status" value="1"/>
</dbReference>
<evidence type="ECO:0000256" key="1">
    <source>
        <dbReference type="ARBA" id="ARBA00005125"/>
    </source>
</evidence>
<dbReference type="Proteomes" id="UP001375743">
    <property type="component" value="Unassembled WGS sequence"/>
</dbReference>
<evidence type="ECO:0000313" key="4">
    <source>
        <dbReference type="EMBL" id="MEK0085084.1"/>
    </source>
</evidence>
<evidence type="ECO:0000259" key="3">
    <source>
        <dbReference type="SMART" id="SM00822"/>
    </source>
</evidence>
<dbReference type="SUPFAM" id="SSF51735">
    <property type="entry name" value="NAD(P)-binding Rossmann-fold domains"/>
    <property type="match status" value="1"/>
</dbReference>
<sequence length="329" mass="35557">MTVLVTGATGFIGGALTHHLLAAGERVRVLAREPEKLARAGLSVAEVSRGDITDAAAVERAVAGVDTVYAIAGTFREPSLSDERYREVNVEAVRLMLEAAQRHGVRRVVHCSTVGIHGNVTGAPANEATPIRPEGIYEITKAAGDQLALDRARRGGGPEVVVIRPAPVYGPGDTRLVKLFKLAARDRVILLGDGSPHYHMIFIDDLVEAFRLAGTTPGISGEAFIIAGNECPTLGELIHKIGRLTGHPEQKILKLPAGPVLALSDLCERICRPLGIDPPIYRRRVEFFVNNRAYDITKARTRLGFQPRIGLDEGLARTASWYKEEGFIA</sequence>
<organism evidence="4 5">
    <name type="scientific">Benzoatithermus flavus</name>
    <dbReference type="NCBI Taxonomy" id="3108223"/>
    <lineage>
        <taxon>Bacteria</taxon>
        <taxon>Pseudomonadati</taxon>
        <taxon>Pseudomonadota</taxon>
        <taxon>Alphaproteobacteria</taxon>
        <taxon>Geminicoccales</taxon>
        <taxon>Geminicoccaceae</taxon>
        <taxon>Benzoatithermus</taxon>
    </lineage>
</organism>
<dbReference type="InterPro" id="IPR036291">
    <property type="entry name" value="NAD(P)-bd_dom_sf"/>
</dbReference>
<keyword evidence="5" id="KW-1185">Reference proteome</keyword>
<dbReference type="InterPro" id="IPR057326">
    <property type="entry name" value="KR_dom"/>
</dbReference>